<dbReference type="EMBL" id="CP010407">
    <property type="protein sequence ID" value="AJF67772.1"/>
    <property type="molecule type" value="Genomic_DNA"/>
</dbReference>
<dbReference type="STRING" id="362257.SVTN_28675"/>
<dbReference type="Proteomes" id="UP000031774">
    <property type="component" value="Chromosome"/>
</dbReference>
<evidence type="ECO:0000313" key="3">
    <source>
        <dbReference type="Proteomes" id="UP000031774"/>
    </source>
</evidence>
<evidence type="ECO:0000259" key="1">
    <source>
        <dbReference type="Pfam" id="PF03992"/>
    </source>
</evidence>
<organism evidence="2 3">
    <name type="scientific">Streptomyces vietnamensis</name>
    <dbReference type="NCBI Taxonomy" id="362257"/>
    <lineage>
        <taxon>Bacteria</taxon>
        <taxon>Bacillati</taxon>
        <taxon>Actinomycetota</taxon>
        <taxon>Actinomycetes</taxon>
        <taxon>Kitasatosporales</taxon>
        <taxon>Streptomycetaceae</taxon>
        <taxon>Streptomyces</taxon>
    </lineage>
</organism>
<dbReference type="AlphaFoldDB" id="A0A0B5IBG3"/>
<dbReference type="SUPFAM" id="SSF54909">
    <property type="entry name" value="Dimeric alpha+beta barrel"/>
    <property type="match status" value="2"/>
</dbReference>
<dbReference type="RefSeq" id="WP_041131700.1">
    <property type="nucleotide sequence ID" value="NZ_CP010407.1"/>
</dbReference>
<keyword evidence="2" id="KW-0503">Monooxygenase</keyword>
<dbReference type="InterPro" id="IPR011008">
    <property type="entry name" value="Dimeric_a/b-barrel"/>
</dbReference>
<keyword evidence="3" id="KW-1185">Reference proteome</keyword>
<dbReference type="KEGG" id="svt:SVTN_28675"/>
<sequence length="231" mass="25850">MPNIATEDRHLTVLNLFSTDAAEKQTRLLGAMREIVDAAAYPGWISSTVHSGQDRFGTANFIQWRSGEDLEKRYAGDEFQHRTWPLFSEITTSIRLLQTEIAFAQRHPSLGGVTEISPDRDDYTVIEVFLVADENQADLVEALGQDQEWLVDVEGYRSHSVLRGLAARGVEGAFVVAYSQWNDKESYDAFRAVPTAEQPAARQKAQARVDSLATSSDWNSYRVVHTRSAGK</sequence>
<proteinExistence type="predicted"/>
<name>A0A0B5IBG3_9ACTN</name>
<protein>
    <submittedName>
        <fullName evidence="2">Anthrone monooxygenase</fullName>
    </submittedName>
</protein>
<dbReference type="HOGENOM" id="CLU_1132961_0_0_11"/>
<dbReference type="GO" id="GO:0004497">
    <property type="term" value="F:monooxygenase activity"/>
    <property type="evidence" value="ECO:0007669"/>
    <property type="project" value="UniProtKB-KW"/>
</dbReference>
<accession>A0A0B5IBG3</accession>
<feature type="domain" description="ABM" evidence="1">
    <location>
        <begin position="123"/>
        <end position="194"/>
    </location>
</feature>
<evidence type="ECO:0000313" key="2">
    <source>
        <dbReference type="EMBL" id="AJF67772.1"/>
    </source>
</evidence>
<reference evidence="2 3" key="1">
    <citation type="submission" date="2014-12" db="EMBL/GenBank/DDBJ databases">
        <title>Complete genome sequence of Streptomyces vietnamensis strain GIMV4.0001, a genetic manipulable producer of the benzoisochromanequinone antibiotic granaticin.</title>
        <authorList>
            <person name="Deng M.R."/>
            <person name="Guo J."/>
            <person name="Ma L.Y."/>
            <person name="Feng G.D."/>
            <person name="Mo C.Y."/>
            <person name="Zhu H.H."/>
        </authorList>
    </citation>
    <scope>NUCLEOTIDE SEQUENCE [LARGE SCALE GENOMIC DNA]</scope>
    <source>
        <strain evidence="3">GIMV4.0001</strain>
    </source>
</reference>
<dbReference type="Gene3D" id="3.30.70.100">
    <property type="match status" value="2"/>
</dbReference>
<gene>
    <name evidence="2" type="ORF">SVTN_28675</name>
</gene>
<dbReference type="InterPro" id="IPR007138">
    <property type="entry name" value="ABM_dom"/>
</dbReference>
<dbReference type="Pfam" id="PF03992">
    <property type="entry name" value="ABM"/>
    <property type="match status" value="1"/>
</dbReference>
<keyword evidence="2" id="KW-0560">Oxidoreductase</keyword>